<dbReference type="PANTHER" id="PTHR31218">
    <property type="entry name" value="WAT1-RELATED PROTEIN"/>
    <property type="match status" value="1"/>
</dbReference>
<name>A0A1R3KRP8_9ROSI</name>
<feature type="transmembrane region" description="Helical" evidence="4">
    <location>
        <begin position="70"/>
        <end position="91"/>
    </location>
</feature>
<dbReference type="GO" id="GO:0022857">
    <property type="term" value="F:transmembrane transporter activity"/>
    <property type="evidence" value="ECO:0007669"/>
    <property type="project" value="InterPro"/>
</dbReference>
<dbReference type="STRING" id="93759.A0A1R3KRP8"/>
<gene>
    <name evidence="5" type="ORF">COLO4_05169</name>
</gene>
<dbReference type="GO" id="GO:0016020">
    <property type="term" value="C:membrane"/>
    <property type="evidence" value="ECO:0007669"/>
    <property type="project" value="InterPro"/>
</dbReference>
<dbReference type="EMBL" id="AWUE01012254">
    <property type="protein sequence ID" value="OMP09744.1"/>
    <property type="molecule type" value="Genomic_DNA"/>
</dbReference>
<keyword evidence="2 4" id="KW-1133">Transmembrane helix</keyword>
<keyword evidence="3 4" id="KW-0472">Membrane</keyword>
<dbReference type="InterPro" id="IPR030184">
    <property type="entry name" value="WAT1-related"/>
</dbReference>
<evidence type="ECO:0000256" key="1">
    <source>
        <dbReference type="ARBA" id="ARBA00022692"/>
    </source>
</evidence>
<evidence type="ECO:0000256" key="4">
    <source>
        <dbReference type="SAM" id="Phobius"/>
    </source>
</evidence>
<proteinExistence type="predicted"/>
<evidence type="ECO:0000313" key="5">
    <source>
        <dbReference type="EMBL" id="OMP09744.1"/>
    </source>
</evidence>
<dbReference type="OrthoDB" id="1728340at2759"/>
<accession>A0A1R3KRP8</accession>
<dbReference type="AlphaFoldDB" id="A0A1R3KRP8"/>
<feature type="transmembrane region" description="Helical" evidence="4">
    <location>
        <begin position="44"/>
        <end position="64"/>
    </location>
</feature>
<evidence type="ECO:0000256" key="2">
    <source>
        <dbReference type="ARBA" id="ARBA00022989"/>
    </source>
</evidence>
<evidence type="ECO:0000256" key="3">
    <source>
        <dbReference type="ARBA" id="ARBA00023136"/>
    </source>
</evidence>
<comment type="caution">
    <text evidence="5">The sequence shown here is derived from an EMBL/GenBank/DDBJ whole genome shotgun (WGS) entry which is preliminary data.</text>
</comment>
<organism evidence="5 6">
    <name type="scientific">Corchorus olitorius</name>
    <dbReference type="NCBI Taxonomy" id="93759"/>
    <lineage>
        <taxon>Eukaryota</taxon>
        <taxon>Viridiplantae</taxon>
        <taxon>Streptophyta</taxon>
        <taxon>Embryophyta</taxon>
        <taxon>Tracheophyta</taxon>
        <taxon>Spermatophyta</taxon>
        <taxon>Magnoliopsida</taxon>
        <taxon>eudicotyledons</taxon>
        <taxon>Gunneridae</taxon>
        <taxon>Pentapetalae</taxon>
        <taxon>rosids</taxon>
        <taxon>malvids</taxon>
        <taxon>Malvales</taxon>
        <taxon>Malvaceae</taxon>
        <taxon>Grewioideae</taxon>
        <taxon>Apeibeae</taxon>
        <taxon>Corchorus</taxon>
    </lineage>
</organism>
<protein>
    <submittedName>
        <fullName evidence="5">Auxin-induced protein 5NG4-like protein</fullName>
    </submittedName>
</protein>
<evidence type="ECO:0000313" key="6">
    <source>
        <dbReference type="Proteomes" id="UP000187203"/>
    </source>
</evidence>
<sequence length="175" mass="19281">MACALKATFGRYKPHLSMLLYQICVAIVYFITEAAFNQGLNPHVYVTYRMTLGGFLLIPFAFFIERNSRPQLTLALFLELFLVSILGMEIVNVKSARGIAKILGTLISLAGAMEGQNQLSLQCPYSTKQQHGASECSVLISGPLSILFMSKPGEMKLNTRELLAPRSSHSFKCGV</sequence>
<keyword evidence="6" id="KW-1185">Reference proteome</keyword>
<dbReference type="Proteomes" id="UP000187203">
    <property type="component" value="Unassembled WGS sequence"/>
</dbReference>
<feature type="transmembrane region" description="Helical" evidence="4">
    <location>
        <begin position="15"/>
        <end position="32"/>
    </location>
</feature>
<reference evidence="6" key="1">
    <citation type="submission" date="2013-09" db="EMBL/GenBank/DDBJ databases">
        <title>Corchorus olitorius genome sequencing.</title>
        <authorList>
            <person name="Alam M."/>
            <person name="Haque M.S."/>
            <person name="Islam M.S."/>
            <person name="Emdad E.M."/>
            <person name="Islam M.M."/>
            <person name="Ahmed B."/>
            <person name="Halim A."/>
            <person name="Hossen Q.M.M."/>
            <person name="Hossain M.Z."/>
            <person name="Ahmed R."/>
            <person name="Khan M.M."/>
            <person name="Islam R."/>
            <person name="Rashid M.M."/>
            <person name="Khan S.A."/>
            <person name="Rahman M.S."/>
            <person name="Alam M."/>
            <person name="Yahiya A.S."/>
            <person name="Khan M.S."/>
            <person name="Azam M.S."/>
            <person name="Haque T."/>
            <person name="Lashkar M.Z.H."/>
            <person name="Akhand A.I."/>
            <person name="Morshed G."/>
            <person name="Roy S."/>
            <person name="Uddin K.S."/>
            <person name="Rabeya T."/>
            <person name="Hossain A.S."/>
            <person name="Chowdhury A."/>
            <person name="Snigdha A.R."/>
            <person name="Mortoza M.S."/>
            <person name="Matin S.A."/>
            <person name="Hoque S.M.E."/>
            <person name="Islam M.K."/>
            <person name="Roy D.K."/>
            <person name="Haider R."/>
            <person name="Moosa M.M."/>
            <person name="Elias S.M."/>
            <person name="Hasan A.M."/>
            <person name="Jahan S."/>
            <person name="Shafiuddin M."/>
            <person name="Mahmood N."/>
            <person name="Shommy N.S."/>
        </authorList>
    </citation>
    <scope>NUCLEOTIDE SEQUENCE [LARGE SCALE GENOMIC DNA]</scope>
    <source>
        <strain evidence="6">cv. O-4</strain>
    </source>
</reference>
<keyword evidence="1 4" id="KW-0812">Transmembrane</keyword>